<evidence type="ECO:0000313" key="1">
    <source>
        <dbReference type="EMBL" id="MCW1933624.1"/>
    </source>
</evidence>
<dbReference type="RefSeq" id="WP_264506508.1">
    <property type="nucleotide sequence ID" value="NZ_JAPDFL010000001.1"/>
</dbReference>
<reference evidence="1 2" key="1">
    <citation type="submission" date="2022-10" db="EMBL/GenBank/DDBJ databases">
        <title>Pararhodobacter sp. nov., isolated from marine algae.</title>
        <authorList>
            <person name="Choi B.J."/>
            <person name="Kim J.M."/>
            <person name="Lee J.K."/>
            <person name="Choi D.G."/>
            <person name="Jeon C.O."/>
        </authorList>
    </citation>
    <scope>NUCLEOTIDE SEQUENCE [LARGE SCALE GENOMIC DNA]</scope>
    <source>
        <strain evidence="1 2">ZQ420</strain>
    </source>
</reference>
<dbReference type="EMBL" id="JAPDFL010000001">
    <property type="protein sequence ID" value="MCW1933624.1"/>
    <property type="molecule type" value="Genomic_DNA"/>
</dbReference>
<name>A0ABT3H1G2_9RHOB</name>
<dbReference type="Pfam" id="PF12974">
    <property type="entry name" value="Phosphonate-bd"/>
    <property type="match status" value="1"/>
</dbReference>
<comment type="caution">
    <text evidence="1">The sequence shown here is derived from an EMBL/GenBank/DDBJ whole genome shotgun (WGS) entry which is preliminary data.</text>
</comment>
<accession>A0ABT3H1G2</accession>
<organism evidence="1 2">
    <name type="scientific">Pararhodobacter zhoushanensis</name>
    <dbReference type="NCBI Taxonomy" id="2479545"/>
    <lineage>
        <taxon>Bacteria</taxon>
        <taxon>Pseudomonadati</taxon>
        <taxon>Pseudomonadota</taxon>
        <taxon>Alphaproteobacteria</taxon>
        <taxon>Rhodobacterales</taxon>
        <taxon>Paracoccaceae</taxon>
        <taxon>Pararhodobacter</taxon>
    </lineage>
</organism>
<dbReference type="Gene3D" id="3.40.190.10">
    <property type="entry name" value="Periplasmic binding protein-like II"/>
    <property type="match status" value="1"/>
</dbReference>
<sequence length="254" mass="27127">MTGTTLLASLPMYDWPEVRDETLGLWAQIRDGARARGLALPDEITAPDWGAIDAYWRDPALVFSQTCWGPLGLGLIAHLLPLAQPDYSAFLGGRGPFYRSAVIARAETALDLGLTADVPVPDHPDAELPDGLLDGQRFGLNGRESLSGYLALEADLGADPLVLAEDVLDTGGHRGSVIAVAQGRADVAAVDCRSWDLARRVEVNAIGLRVVGWTAERPGLPYVTSRATDPQTADILRQHLFSMGCHPVAAGRDA</sequence>
<gene>
    <name evidence="1" type="ORF">OKW52_15505</name>
</gene>
<protein>
    <submittedName>
        <fullName evidence="1">PhnD/SsuA/transferrin family substrate-binding protein</fullName>
    </submittedName>
</protein>
<dbReference type="PANTHER" id="PTHR35841">
    <property type="entry name" value="PHOSPHONATES-BINDING PERIPLASMIC PROTEIN"/>
    <property type="match status" value="1"/>
</dbReference>
<dbReference type="Proteomes" id="UP001208938">
    <property type="component" value="Unassembled WGS sequence"/>
</dbReference>
<proteinExistence type="predicted"/>
<evidence type="ECO:0000313" key="2">
    <source>
        <dbReference type="Proteomes" id="UP001208938"/>
    </source>
</evidence>
<keyword evidence="2" id="KW-1185">Reference proteome</keyword>
<dbReference type="SUPFAM" id="SSF53850">
    <property type="entry name" value="Periplasmic binding protein-like II"/>
    <property type="match status" value="1"/>
</dbReference>
<dbReference type="PANTHER" id="PTHR35841:SF1">
    <property type="entry name" value="PHOSPHONATES-BINDING PERIPLASMIC PROTEIN"/>
    <property type="match status" value="1"/>
</dbReference>